<evidence type="ECO:0000313" key="1">
    <source>
        <dbReference type="EMBL" id="RSH81041.1"/>
    </source>
</evidence>
<dbReference type="OrthoDB" id="2141050at2759"/>
<keyword evidence="2" id="KW-1185">Reference proteome</keyword>
<organism evidence="1 2">
    <name type="scientific">Apiotrichum porosum</name>
    <dbReference type="NCBI Taxonomy" id="105984"/>
    <lineage>
        <taxon>Eukaryota</taxon>
        <taxon>Fungi</taxon>
        <taxon>Dikarya</taxon>
        <taxon>Basidiomycota</taxon>
        <taxon>Agaricomycotina</taxon>
        <taxon>Tremellomycetes</taxon>
        <taxon>Trichosporonales</taxon>
        <taxon>Trichosporonaceae</taxon>
        <taxon>Apiotrichum</taxon>
    </lineage>
</organism>
<dbReference type="GeneID" id="39593018"/>
<sequence length="156" mass="17247">MTLLSTVAGFSAFGFGVRCFQLGLQKRNIFSRPFGHVASVVGFGSLGYYLYHVEQRQSIASWKQQCGRQAAASPELGPWTVLCEVMTEYLLHHLADPTRHVPAVNVRLGPVLASLLPPTLPPSLFYAASTDTPRRTELIAQKKKQLLAHREAEQSI</sequence>
<dbReference type="PANTHER" id="PTHR39218:SF1">
    <property type="entry name" value="OXIDOREDUCTASE 14 KDA SUBUNIT, PUTATIVE (AFU_ORTHOLOGUE AFUA_1G12110)-RELATED"/>
    <property type="match status" value="1"/>
</dbReference>
<dbReference type="EMBL" id="RSCE01000007">
    <property type="protein sequence ID" value="RSH81041.1"/>
    <property type="molecule type" value="Genomic_DNA"/>
</dbReference>
<name>A0A427XQF3_9TREE</name>
<gene>
    <name evidence="1" type="ORF">EHS24_008475</name>
</gene>
<evidence type="ECO:0008006" key="3">
    <source>
        <dbReference type="Google" id="ProtNLM"/>
    </source>
</evidence>
<reference evidence="1 2" key="1">
    <citation type="submission" date="2018-11" db="EMBL/GenBank/DDBJ databases">
        <title>Genome sequence of Apiotrichum porosum DSM 27194.</title>
        <authorList>
            <person name="Aliyu H."/>
            <person name="Gorte O."/>
            <person name="Ochsenreither K."/>
        </authorList>
    </citation>
    <scope>NUCLEOTIDE SEQUENCE [LARGE SCALE GENOMIC DNA]</scope>
    <source>
        <strain evidence="1 2">DSM 27194</strain>
    </source>
</reference>
<dbReference type="AlphaFoldDB" id="A0A427XQF3"/>
<accession>A0A427XQF3</accession>
<dbReference type="PANTHER" id="PTHR39218">
    <property type="entry name" value="OXIDOREDUCTASE 14 KDA SUBUNIT, PUTATIVE (AFU_ORTHOLOGUE AFUA_1G12110)-RELATED"/>
    <property type="match status" value="1"/>
</dbReference>
<dbReference type="Proteomes" id="UP000279236">
    <property type="component" value="Unassembled WGS sequence"/>
</dbReference>
<protein>
    <recommendedName>
        <fullName evidence="3">HIG1 domain-containing protein</fullName>
    </recommendedName>
</protein>
<comment type="caution">
    <text evidence="1">The sequence shown here is derived from an EMBL/GenBank/DDBJ whole genome shotgun (WGS) entry which is preliminary data.</text>
</comment>
<dbReference type="RefSeq" id="XP_028475760.1">
    <property type="nucleotide sequence ID" value="XM_028623786.1"/>
</dbReference>
<proteinExistence type="predicted"/>
<evidence type="ECO:0000313" key="2">
    <source>
        <dbReference type="Proteomes" id="UP000279236"/>
    </source>
</evidence>